<dbReference type="InterPro" id="IPR036388">
    <property type="entry name" value="WH-like_DNA-bd_sf"/>
</dbReference>
<dbReference type="KEGG" id="tput:QJT81_09645"/>
<gene>
    <name evidence="4" type="ORF">QJT81_09645</name>
</gene>
<evidence type="ECO:0000256" key="2">
    <source>
        <dbReference type="PIRSR" id="PIRSR640198-2"/>
    </source>
</evidence>
<accession>A0AA95KSF2</accession>
<dbReference type="Gene3D" id="1.10.3290.10">
    <property type="entry name" value="Fido-like domain"/>
    <property type="match status" value="1"/>
</dbReference>
<dbReference type="InterPro" id="IPR003812">
    <property type="entry name" value="Fido"/>
</dbReference>
<evidence type="ECO:0000259" key="3">
    <source>
        <dbReference type="PROSITE" id="PS51459"/>
    </source>
</evidence>
<evidence type="ECO:0000256" key="1">
    <source>
        <dbReference type="PIRSR" id="PIRSR640198-1"/>
    </source>
</evidence>
<evidence type="ECO:0000313" key="4">
    <source>
        <dbReference type="EMBL" id="WGZ96213.1"/>
    </source>
</evidence>
<organism evidence="4">
    <name type="scientific">Candidatus Thiothrix putei</name>
    <dbReference type="NCBI Taxonomy" id="3080811"/>
    <lineage>
        <taxon>Bacteria</taxon>
        <taxon>Pseudomonadati</taxon>
        <taxon>Pseudomonadota</taxon>
        <taxon>Gammaproteobacteria</taxon>
        <taxon>Thiotrichales</taxon>
        <taxon>Thiotrichaceae</taxon>
        <taxon>Thiothrix</taxon>
    </lineage>
</organism>
<sequence length="396" mass="44573">MKWIHQQPEWPQFHWDDKALSTPLAQLRHQQGHLLGRMSHLGFSLQMETSLNSLTSDAVKSSAIEGEQLDREEVRSSIALQLGMDKGGHLPSSRHINGIVEVLLDATQAYQQPLTEERLCAWHSALFPSGFSGMTPIMVGMWRPPSAGAMQVISGAFGRRRVHFEAPDANRLPDEMAAFLDWFEHDGGLDPVLKAGVAHFWFITLHPFEDGNGRIARAIADMALARADATPQRFYSMSAQIEAERKHYYEQLERQQRGSLDITPWLSWFLACLGRAIASAEAALGAVLHKAKVWEHLHLYTVNERQRLIINRMMGEFEGYMNTSKYATMAKCSTDTALRDIGALVAWGVLVQNPAKGRSTSYRLVTAEELKTADVKEVAEDMAVLREWFQQQECSE</sequence>
<feature type="binding site" evidence="2">
    <location>
        <begin position="248"/>
        <end position="249"/>
    </location>
    <ligand>
        <name>ATP</name>
        <dbReference type="ChEBI" id="CHEBI:30616"/>
    </ligand>
</feature>
<dbReference type="GO" id="GO:0005524">
    <property type="term" value="F:ATP binding"/>
    <property type="evidence" value="ECO:0007669"/>
    <property type="project" value="UniProtKB-KW"/>
</dbReference>
<keyword evidence="2" id="KW-0547">Nucleotide-binding</keyword>
<dbReference type="Pfam" id="PF13776">
    <property type="entry name" value="DUF4172"/>
    <property type="match status" value="1"/>
</dbReference>
<dbReference type="Pfam" id="PF02661">
    <property type="entry name" value="Fic"/>
    <property type="match status" value="1"/>
</dbReference>
<feature type="domain" description="Fido" evidence="3">
    <location>
        <begin position="114"/>
        <end position="271"/>
    </location>
</feature>
<protein>
    <submittedName>
        <fullName evidence="4">Fic family protein</fullName>
    </submittedName>
</protein>
<reference evidence="4" key="1">
    <citation type="journal article" date="2023" name="Int. J. Mol. Sci.">
        <title>Metagenomics Revealed a New Genus 'Candidatus Thiocaldithrix dubininis' gen. nov., sp. nov. and a New Species 'Candidatus Thiothrix putei' sp. nov. in the Family Thiotrichaceae, Some Members of Which Have Traits of Both Na+- and H+-Motive Energetics.</title>
        <authorList>
            <person name="Ravin N.V."/>
            <person name="Muntyan M.S."/>
            <person name="Smolyakov D.D."/>
            <person name="Rudenko T.S."/>
            <person name="Beletsky A.V."/>
            <person name="Mardanov A.V."/>
            <person name="Grabovich M.Y."/>
        </authorList>
    </citation>
    <scope>NUCLEOTIDE SEQUENCE</scope>
    <source>
        <strain evidence="4">GKL-02</strain>
    </source>
</reference>
<reference evidence="4" key="2">
    <citation type="submission" date="2023-04" db="EMBL/GenBank/DDBJ databases">
        <authorList>
            <person name="Beletskiy A.V."/>
            <person name="Mardanov A.V."/>
            <person name="Ravin N.V."/>
        </authorList>
    </citation>
    <scope>NUCLEOTIDE SEQUENCE</scope>
    <source>
        <strain evidence="4">GKL-02</strain>
    </source>
</reference>
<dbReference type="InterPro" id="IPR036597">
    <property type="entry name" value="Fido-like_dom_sf"/>
</dbReference>
<dbReference type="EMBL" id="CP124756">
    <property type="protein sequence ID" value="WGZ96213.1"/>
    <property type="molecule type" value="Genomic_DNA"/>
</dbReference>
<dbReference type="InterPro" id="IPR025230">
    <property type="entry name" value="DUF4172"/>
</dbReference>
<dbReference type="PROSITE" id="PS51459">
    <property type="entry name" value="FIDO"/>
    <property type="match status" value="1"/>
</dbReference>
<dbReference type="InterPro" id="IPR040198">
    <property type="entry name" value="Fido_containing"/>
</dbReference>
<name>A0AA95KSF2_9GAMM</name>
<feature type="active site" evidence="1">
    <location>
        <position position="206"/>
    </location>
</feature>
<proteinExistence type="predicted"/>
<dbReference type="Gene3D" id="1.10.10.10">
    <property type="entry name" value="Winged helix-like DNA-binding domain superfamily/Winged helix DNA-binding domain"/>
    <property type="match status" value="1"/>
</dbReference>
<dbReference type="Proteomes" id="UP001301326">
    <property type="component" value="Chromosome"/>
</dbReference>
<dbReference type="PANTHER" id="PTHR13504:SF33">
    <property type="entry name" value="FIC FAMILY PROTEIN"/>
    <property type="match status" value="1"/>
</dbReference>
<keyword evidence="2" id="KW-0067">ATP-binding</keyword>
<dbReference type="SUPFAM" id="SSF140931">
    <property type="entry name" value="Fic-like"/>
    <property type="match status" value="1"/>
</dbReference>
<feature type="binding site" evidence="2">
    <location>
        <begin position="210"/>
        <end position="217"/>
    </location>
    <ligand>
        <name>ATP</name>
        <dbReference type="ChEBI" id="CHEBI:30616"/>
    </ligand>
</feature>
<dbReference type="PANTHER" id="PTHR13504">
    <property type="entry name" value="FIDO DOMAIN-CONTAINING PROTEIN DDB_G0283145"/>
    <property type="match status" value="1"/>
</dbReference>
<dbReference type="AlphaFoldDB" id="A0AA95KSF2"/>